<organism evidence="1 2">
    <name type="scientific">Paenibacillus rhizovicinus</name>
    <dbReference type="NCBI Taxonomy" id="2704463"/>
    <lineage>
        <taxon>Bacteria</taxon>
        <taxon>Bacillati</taxon>
        <taxon>Bacillota</taxon>
        <taxon>Bacilli</taxon>
        <taxon>Bacillales</taxon>
        <taxon>Paenibacillaceae</taxon>
        <taxon>Paenibacillus</taxon>
    </lineage>
</organism>
<dbReference type="RefSeq" id="WP_162645611.1">
    <property type="nucleotide sequence ID" value="NZ_CP048287.1"/>
</dbReference>
<dbReference type="EMBL" id="CP048287">
    <property type="protein sequence ID" value="QHW35465.1"/>
    <property type="molecule type" value="Genomic_DNA"/>
</dbReference>
<evidence type="ECO:0000313" key="1">
    <source>
        <dbReference type="EMBL" id="QHW35465.1"/>
    </source>
</evidence>
<gene>
    <name evidence="1" type="ORF">GZH47_31705</name>
</gene>
<accession>A0A6C0PAR4</accession>
<dbReference type="Proteomes" id="UP000479114">
    <property type="component" value="Plasmid unnamed1"/>
</dbReference>
<dbReference type="AlphaFoldDB" id="A0A6C0PAR4"/>
<proteinExistence type="predicted"/>
<evidence type="ECO:0000313" key="2">
    <source>
        <dbReference type="Proteomes" id="UP000479114"/>
    </source>
</evidence>
<reference evidence="1 2" key="1">
    <citation type="submission" date="2020-02" db="EMBL/GenBank/DDBJ databases">
        <title>Paenibacillus sp. nov., isolated from rhizosphere soil of tomato.</title>
        <authorList>
            <person name="Weon H.-Y."/>
            <person name="Lee S.A."/>
        </authorList>
    </citation>
    <scope>NUCLEOTIDE SEQUENCE [LARGE SCALE GENOMIC DNA]</scope>
    <source>
        <strain evidence="1 2">14171R-81</strain>
        <plasmid evidence="1 2">unnamed1</plasmid>
    </source>
</reference>
<sequence length="65" mass="7268">MSTTITRHYMGGTLVISDVPLPEGNTEISAEDQQLIDKYVHVLDELHILGDIDVAFYEVKSKFSS</sequence>
<dbReference type="KEGG" id="prz:GZH47_31705"/>
<name>A0A6C0PAR4_9BACL</name>
<geneLocation type="plasmid" evidence="1 2">
    <name>unnamed1</name>
</geneLocation>
<protein>
    <submittedName>
        <fullName evidence="1">Uncharacterized protein</fullName>
    </submittedName>
</protein>
<keyword evidence="1" id="KW-0614">Plasmid</keyword>
<keyword evidence="2" id="KW-1185">Reference proteome</keyword>